<dbReference type="Proteomes" id="UP001286313">
    <property type="component" value="Unassembled WGS sequence"/>
</dbReference>
<dbReference type="AlphaFoldDB" id="A0AAE1KUR6"/>
<name>A0AAE1KUR6_PETCI</name>
<reference evidence="1" key="1">
    <citation type="submission" date="2023-10" db="EMBL/GenBank/DDBJ databases">
        <title>Genome assemblies of two species of porcelain crab, Petrolisthes cinctipes and Petrolisthes manimaculis (Anomura: Porcellanidae).</title>
        <authorList>
            <person name="Angst P."/>
        </authorList>
    </citation>
    <scope>NUCLEOTIDE SEQUENCE</scope>
    <source>
        <strain evidence="1">PB745_01</strain>
        <tissue evidence="1">Gill</tissue>
    </source>
</reference>
<protein>
    <submittedName>
        <fullName evidence="1">Uncharacterized protein</fullName>
    </submittedName>
</protein>
<proteinExistence type="predicted"/>
<accession>A0AAE1KUR6</accession>
<sequence>MYHLLGTPALEKNEMDVLKEGRLRSNTNNTPPSQTILVARVYYSPVLYHSVINVPATQHRQKEHWNYDRNYIWQTDNTTTHHGFTSPYNTN</sequence>
<gene>
    <name evidence="1" type="ORF">Pcinc_010181</name>
</gene>
<evidence type="ECO:0000313" key="1">
    <source>
        <dbReference type="EMBL" id="KAK3885624.1"/>
    </source>
</evidence>
<keyword evidence="2" id="KW-1185">Reference proteome</keyword>
<comment type="caution">
    <text evidence="1">The sequence shown here is derived from an EMBL/GenBank/DDBJ whole genome shotgun (WGS) entry which is preliminary data.</text>
</comment>
<organism evidence="1 2">
    <name type="scientific">Petrolisthes cinctipes</name>
    <name type="common">Flat porcelain crab</name>
    <dbReference type="NCBI Taxonomy" id="88211"/>
    <lineage>
        <taxon>Eukaryota</taxon>
        <taxon>Metazoa</taxon>
        <taxon>Ecdysozoa</taxon>
        <taxon>Arthropoda</taxon>
        <taxon>Crustacea</taxon>
        <taxon>Multicrustacea</taxon>
        <taxon>Malacostraca</taxon>
        <taxon>Eumalacostraca</taxon>
        <taxon>Eucarida</taxon>
        <taxon>Decapoda</taxon>
        <taxon>Pleocyemata</taxon>
        <taxon>Anomura</taxon>
        <taxon>Galatheoidea</taxon>
        <taxon>Porcellanidae</taxon>
        <taxon>Petrolisthes</taxon>
    </lineage>
</organism>
<evidence type="ECO:0000313" key="2">
    <source>
        <dbReference type="Proteomes" id="UP001286313"/>
    </source>
</evidence>
<dbReference type="EMBL" id="JAWQEG010000785">
    <property type="protein sequence ID" value="KAK3885624.1"/>
    <property type="molecule type" value="Genomic_DNA"/>
</dbReference>